<gene>
    <name evidence="3" type="ordered locus">Sare_2078</name>
</gene>
<sequence>MSGPPVDGGVGHGSGAGGPASGGAHDALVDLPGVGAWQWVPGPERPTLLVAPTAPGTAGRTKPDAEQTFVDEAKPASAAGDVAVAGADLSSLPQLNRLMDEVALLAMARVLHRARLFRDGAKHDTGQVLDVLRVAPRHAWIVRRWLSTLVTEGRLRYDPSTGHHHDLVAPDRVGYARARRELDEARRGLGYPPSMTRFFVATAERLPALLRDEAGVQELLFPDGSTDTAEGNYRDNLPSRWVNHAAAALIAGGTHSSSGPLRILEVGAGIGATTRPVLDALAGTELDYLFTDVSRFFLTSARTLLGNRPGMRFGLFDINRPPVGPEFTPGSRDVILAANVLHNARHVGRALAALRELLSPDGLLVLVESCREHYQALTSMYLLMSPSAEEQRWFTDVRSGQDRVFLSTAEWVDQLDAAGFDPLPVLPGNGHPLADAGQRVIAGRVRSNLARPDPVLVEATLAARLPPSDRPERIHAVDRVISAPPTVPMGEPR</sequence>
<dbReference type="CDD" id="cd02440">
    <property type="entry name" value="AdoMet_MTases"/>
    <property type="match status" value="1"/>
</dbReference>
<organism evidence="3">
    <name type="scientific">Salinispora arenicola (strain CNS-205)</name>
    <dbReference type="NCBI Taxonomy" id="391037"/>
    <lineage>
        <taxon>Bacteria</taxon>
        <taxon>Bacillati</taxon>
        <taxon>Actinomycetota</taxon>
        <taxon>Actinomycetes</taxon>
        <taxon>Micromonosporales</taxon>
        <taxon>Micromonosporaceae</taxon>
        <taxon>Salinispora</taxon>
    </lineage>
</organism>
<dbReference type="Gene3D" id="3.40.50.150">
    <property type="entry name" value="Vaccinia Virus protein VP39"/>
    <property type="match status" value="1"/>
</dbReference>
<dbReference type="AlphaFoldDB" id="A8LZT1"/>
<dbReference type="InterPro" id="IPR013217">
    <property type="entry name" value="Methyltransf_12"/>
</dbReference>
<dbReference type="SUPFAM" id="SSF53335">
    <property type="entry name" value="S-adenosyl-L-methionine-dependent methyltransferases"/>
    <property type="match status" value="1"/>
</dbReference>
<dbReference type="HOGENOM" id="CLU_043141_0_0_11"/>
<proteinExistence type="predicted"/>
<accession>A8LZT1</accession>
<keyword evidence="3" id="KW-0489">Methyltransferase</keyword>
<dbReference type="Pfam" id="PF08242">
    <property type="entry name" value="Methyltransf_12"/>
    <property type="match status" value="1"/>
</dbReference>
<name>A8LZT1_SALAI</name>
<dbReference type="eggNOG" id="COG2226">
    <property type="taxonomic scope" value="Bacteria"/>
</dbReference>
<dbReference type="EMBL" id="CP000850">
    <property type="protein sequence ID" value="ABV97944.1"/>
    <property type="molecule type" value="Genomic_DNA"/>
</dbReference>
<reference evidence="3" key="1">
    <citation type="submission" date="2007-10" db="EMBL/GenBank/DDBJ databases">
        <title>Complete sequence of Salinispora arenicola CNS-205.</title>
        <authorList>
            <consortium name="US DOE Joint Genome Institute"/>
            <person name="Copeland A."/>
            <person name="Lucas S."/>
            <person name="Lapidus A."/>
            <person name="Barry K."/>
            <person name="Glavina del Rio T."/>
            <person name="Dalin E."/>
            <person name="Tice H."/>
            <person name="Pitluck S."/>
            <person name="Foster B."/>
            <person name="Schmutz J."/>
            <person name="Larimer F."/>
            <person name="Land M."/>
            <person name="Hauser L."/>
            <person name="Kyrpides N."/>
            <person name="Ivanova N."/>
            <person name="Jensen P.R."/>
            <person name="Moore B.S."/>
            <person name="Penn K."/>
            <person name="Jenkins C."/>
            <person name="Udwary D."/>
            <person name="Xiang L."/>
            <person name="Gontang E."/>
            <person name="Richardson P."/>
        </authorList>
    </citation>
    <scope>NUCLEOTIDE SEQUENCE [LARGE SCALE GENOMIC DNA]</scope>
    <source>
        <strain evidence="3">CNS-205</strain>
    </source>
</reference>
<dbReference type="STRING" id="391037.Sare_2078"/>
<dbReference type="KEGG" id="saq:Sare_2078"/>
<feature type="compositionally biased region" description="Gly residues" evidence="1">
    <location>
        <begin position="1"/>
        <end position="21"/>
    </location>
</feature>
<dbReference type="OrthoDB" id="2472181at2"/>
<keyword evidence="3" id="KW-0808">Transferase</keyword>
<protein>
    <submittedName>
        <fullName evidence="3">Methyltransferase type 12</fullName>
    </submittedName>
</protein>
<feature type="region of interest" description="Disordered" evidence="1">
    <location>
        <begin position="1"/>
        <end position="27"/>
    </location>
</feature>
<dbReference type="InterPro" id="IPR029063">
    <property type="entry name" value="SAM-dependent_MTases_sf"/>
</dbReference>
<evidence type="ECO:0000259" key="2">
    <source>
        <dbReference type="Pfam" id="PF08242"/>
    </source>
</evidence>
<feature type="domain" description="Methyltransferase type 12" evidence="2">
    <location>
        <begin position="264"/>
        <end position="364"/>
    </location>
</feature>
<dbReference type="PATRIC" id="fig|391037.6.peg.2099"/>
<dbReference type="GO" id="GO:0032259">
    <property type="term" value="P:methylation"/>
    <property type="evidence" value="ECO:0007669"/>
    <property type="project" value="UniProtKB-KW"/>
</dbReference>
<evidence type="ECO:0000313" key="3">
    <source>
        <dbReference type="EMBL" id="ABV97944.1"/>
    </source>
</evidence>
<evidence type="ECO:0000256" key="1">
    <source>
        <dbReference type="SAM" id="MobiDB-lite"/>
    </source>
</evidence>
<dbReference type="GO" id="GO:0008168">
    <property type="term" value="F:methyltransferase activity"/>
    <property type="evidence" value="ECO:0007669"/>
    <property type="project" value="UniProtKB-KW"/>
</dbReference>